<evidence type="ECO:0000256" key="5">
    <source>
        <dbReference type="ARBA" id="ARBA00022989"/>
    </source>
</evidence>
<accession>A0A645CVN1</accession>
<evidence type="ECO:0000256" key="7">
    <source>
        <dbReference type="SAM" id="Phobius"/>
    </source>
</evidence>
<evidence type="ECO:0000256" key="6">
    <source>
        <dbReference type="ARBA" id="ARBA00023136"/>
    </source>
</evidence>
<evidence type="ECO:0000256" key="3">
    <source>
        <dbReference type="ARBA" id="ARBA00022475"/>
    </source>
</evidence>
<dbReference type="PANTHER" id="PTHR30193:SF37">
    <property type="entry name" value="INNER MEMBRANE ABC TRANSPORTER PERMEASE PROTEIN YCJO"/>
    <property type="match status" value="1"/>
</dbReference>
<gene>
    <name evidence="9" type="ORF">SDC9_128010</name>
</gene>
<dbReference type="GO" id="GO:0055085">
    <property type="term" value="P:transmembrane transport"/>
    <property type="evidence" value="ECO:0007669"/>
    <property type="project" value="InterPro"/>
</dbReference>
<feature type="transmembrane region" description="Helical" evidence="7">
    <location>
        <begin position="68"/>
        <end position="89"/>
    </location>
</feature>
<feature type="transmembrane region" description="Helical" evidence="7">
    <location>
        <begin position="37"/>
        <end position="56"/>
    </location>
</feature>
<dbReference type="PANTHER" id="PTHR30193">
    <property type="entry name" value="ABC TRANSPORTER PERMEASE PROTEIN"/>
    <property type="match status" value="1"/>
</dbReference>
<evidence type="ECO:0000256" key="1">
    <source>
        <dbReference type="ARBA" id="ARBA00004651"/>
    </source>
</evidence>
<dbReference type="InterPro" id="IPR000515">
    <property type="entry name" value="MetI-like"/>
</dbReference>
<protein>
    <recommendedName>
        <fullName evidence="8">ABC transmembrane type-1 domain-containing protein</fullName>
    </recommendedName>
</protein>
<evidence type="ECO:0000256" key="4">
    <source>
        <dbReference type="ARBA" id="ARBA00022692"/>
    </source>
</evidence>
<dbReference type="Pfam" id="PF00528">
    <property type="entry name" value="BPD_transp_1"/>
    <property type="match status" value="1"/>
</dbReference>
<dbReference type="InterPro" id="IPR035906">
    <property type="entry name" value="MetI-like_sf"/>
</dbReference>
<keyword evidence="6 7" id="KW-0472">Membrane</keyword>
<keyword evidence="5 7" id="KW-1133">Transmembrane helix</keyword>
<dbReference type="SUPFAM" id="SSF161098">
    <property type="entry name" value="MetI-like"/>
    <property type="match status" value="1"/>
</dbReference>
<feature type="domain" description="ABC transmembrane type-1" evidence="8">
    <location>
        <begin position="1"/>
        <end position="86"/>
    </location>
</feature>
<keyword evidence="3" id="KW-1003">Cell membrane</keyword>
<dbReference type="EMBL" id="VSSQ01030428">
    <property type="protein sequence ID" value="MPM80959.1"/>
    <property type="molecule type" value="Genomic_DNA"/>
</dbReference>
<organism evidence="9">
    <name type="scientific">bioreactor metagenome</name>
    <dbReference type="NCBI Taxonomy" id="1076179"/>
    <lineage>
        <taxon>unclassified sequences</taxon>
        <taxon>metagenomes</taxon>
        <taxon>ecological metagenomes</taxon>
    </lineage>
</organism>
<dbReference type="AlphaFoldDB" id="A0A645CVN1"/>
<dbReference type="GO" id="GO:0005886">
    <property type="term" value="C:plasma membrane"/>
    <property type="evidence" value="ECO:0007669"/>
    <property type="project" value="UniProtKB-SubCell"/>
</dbReference>
<dbReference type="PROSITE" id="PS50928">
    <property type="entry name" value="ABC_TM1"/>
    <property type="match status" value="1"/>
</dbReference>
<reference evidence="9" key="1">
    <citation type="submission" date="2019-08" db="EMBL/GenBank/DDBJ databases">
        <authorList>
            <person name="Kucharzyk K."/>
            <person name="Murdoch R.W."/>
            <person name="Higgins S."/>
            <person name="Loffler F."/>
        </authorList>
    </citation>
    <scope>NUCLEOTIDE SEQUENCE</scope>
</reference>
<dbReference type="InterPro" id="IPR051393">
    <property type="entry name" value="ABC_transporter_permease"/>
</dbReference>
<comment type="subcellular location">
    <subcellularLocation>
        <location evidence="1">Cell membrane</location>
        <topology evidence="1">Multi-pass membrane protein</topology>
    </subcellularLocation>
</comment>
<keyword evidence="4 7" id="KW-0812">Transmembrane</keyword>
<proteinExistence type="predicted"/>
<sequence>MRIFRRITLPLLSPTIGLVLIINSISAFKVFTEVNVLFNGTPGPVSNLYTVVYYIFDMLRQQNELGRAAAAAIILFLFILVFTALQRYIQRKWKYD</sequence>
<evidence type="ECO:0000259" key="8">
    <source>
        <dbReference type="PROSITE" id="PS50928"/>
    </source>
</evidence>
<name>A0A645CVN1_9ZZZZ</name>
<dbReference type="Gene3D" id="1.10.3720.10">
    <property type="entry name" value="MetI-like"/>
    <property type="match status" value="1"/>
</dbReference>
<keyword evidence="2" id="KW-0813">Transport</keyword>
<evidence type="ECO:0000313" key="9">
    <source>
        <dbReference type="EMBL" id="MPM80959.1"/>
    </source>
</evidence>
<evidence type="ECO:0000256" key="2">
    <source>
        <dbReference type="ARBA" id="ARBA00022448"/>
    </source>
</evidence>
<comment type="caution">
    <text evidence="9">The sequence shown here is derived from an EMBL/GenBank/DDBJ whole genome shotgun (WGS) entry which is preliminary data.</text>
</comment>